<keyword evidence="3" id="KW-1185">Reference proteome</keyword>
<evidence type="ECO:0000313" key="2">
    <source>
        <dbReference type="EMBL" id="KGO52817.1"/>
    </source>
</evidence>
<feature type="region of interest" description="Disordered" evidence="1">
    <location>
        <begin position="97"/>
        <end position="212"/>
    </location>
</feature>
<dbReference type="GeneID" id="27681041"/>
<dbReference type="Proteomes" id="UP000030143">
    <property type="component" value="Unassembled WGS sequence"/>
</dbReference>
<accession>A0A0A2JBJ3</accession>
<gene>
    <name evidence="2" type="ORF">PEX2_083510</name>
</gene>
<proteinExistence type="predicted"/>
<evidence type="ECO:0000313" key="3">
    <source>
        <dbReference type="Proteomes" id="UP000030143"/>
    </source>
</evidence>
<reference evidence="2 3" key="1">
    <citation type="journal article" date="2015" name="Mol. Plant Microbe Interact.">
        <title>Genome, transcriptome, and functional analyses of Penicillium expansum provide new insights into secondary metabolism and pathogenicity.</title>
        <authorList>
            <person name="Ballester A.R."/>
            <person name="Marcet-Houben M."/>
            <person name="Levin E."/>
            <person name="Sela N."/>
            <person name="Selma-Lazaro C."/>
            <person name="Carmona L."/>
            <person name="Wisniewski M."/>
            <person name="Droby S."/>
            <person name="Gonzalez-Candelas L."/>
            <person name="Gabaldon T."/>
        </authorList>
    </citation>
    <scope>NUCLEOTIDE SEQUENCE [LARGE SCALE GENOMIC DNA]</scope>
    <source>
        <strain evidence="2 3">MD-8</strain>
    </source>
</reference>
<evidence type="ECO:0000256" key="1">
    <source>
        <dbReference type="SAM" id="MobiDB-lite"/>
    </source>
</evidence>
<dbReference type="VEuPathDB" id="FungiDB:PEXP_095090"/>
<sequence length="436" mass="47176">MEKPKVIGPDGLTPINLQRLSDIRITTEVIYDVITNCNMISLEESVHAPAAVRNKARADRIAGVQTVSARLNSRRFAQLDVDDTPKLHNASKDIEKAMKAEKDKKAADSRATTLCTPATAKKHSSIDPRAKPFVPAGAPEAAGFKDQVAHAPLKSTPRKATTGSKKATPVKANGESKDADNDSVASSKASQKAESTGDKESTGSPKKPRGLTAPADFMKQVRLLHLQKQMAPKAVPTGPPRRIIFGNLPEWASISCILQLVYGGAIECAWGENGEVAVQFVNQDDCTTYYENHSDGIKLKDGDEDLTISIAMPEEGLPDNAELLNRVEEGASRVICLSGLPAGFKTSDNENVLGIAMDPVWGSKSFERILIKQAESGVDVQIFFYDLHDGWDFLHSIKEGAYDCIASFEVDPCALAQGFHFMDEPNLMFSGILAVD</sequence>
<feature type="compositionally biased region" description="Polar residues" evidence="1">
    <location>
        <begin position="183"/>
        <end position="194"/>
    </location>
</feature>
<comment type="caution">
    <text evidence="2">The sequence shown here is derived from an EMBL/GenBank/DDBJ whole genome shotgun (WGS) entry which is preliminary data.</text>
</comment>
<feature type="compositionally biased region" description="Basic and acidic residues" evidence="1">
    <location>
        <begin position="97"/>
        <end position="108"/>
    </location>
</feature>
<dbReference type="HOGENOM" id="CLU_665810_0_0_1"/>
<dbReference type="EMBL" id="JQFZ01000259">
    <property type="protein sequence ID" value="KGO52817.1"/>
    <property type="molecule type" value="Genomic_DNA"/>
</dbReference>
<name>A0A0A2JBJ3_PENEN</name>
<protein>
    <submittedName>
        <fullName evidence="2">Uncharacterized protein</fullName>
    </submittedName>
</protein>
<organism evidence="2 3">
    <name type="scientific">Penicillium expansum</name>
    <name type="common">Blue mold rot fungus</name>
    <dbReference type="NCBI Taxonomy" id="27334"/>
    <lineage>
        <taxon>Eukaryota</taxon>
        <taxon>Fungi</taxon>
        <taxon>Dikarya</taxon>
        <taxon>Ascomycota</taxon>
        <taxon>Pezizomycotina</taxon>
        <taxon>Eurotiomycetes</taxon>
        <taxon>Eurotiomycetidae</taxon>
        <taxon>Eurotiales</taxon>
        <taxon>Aspergillaceae</taxon>
        <taxon>Penicillium</taxon>
    </lineage>
</organism>
<dbReference type="AlphaFoldDB" id="A0A0A2JBJ3"/>
<dbReference type="RefSeq" id="XP_016595520.1">
    <property type="nucleotide sequence ID" value="XM_016745621.1"/>
</dbReference>
<dbReference type="STRING" id="27334.A0A0A2JBJ3"/>